<name>A0A6A6TUX5_9PEZI</name>
<organism evidence="2 3">
    <name type="scientific">Microthyrium microscopicum</name>
    <dbReference type="NCBI Taxonomy" id="703497"/>
    <lineage>
        <taxon>Eukaryota</taxon>
        <taxon>Fungi</taxon>
        <taxon>Dikarya</taxon>
        <taxon>Ascomycota</taxon>
        <taxon>Pezizomycotina</taxon>
        <taxon>Dothideomycetes</taxon>
        <taxon>Dothideomycetes incertae sedis</taxon>
        <taxon>Microthyriales</taxon>
        <taxon>Microthyriaceae</taxon>
        <taxon>Microthyrium</taxon>
    </lineage>
</organism>
<dbReference type="OrthoDB" id="5086500at2759"/>
<evidence type="ECO:0000313" key="3">
    <source>
        <dbReference type="Proteomes" id="UP000799302"/>
    </source>
</evidence>
<evidence type="ECO:0000256" key="1">
    <source>
        <dbReference type="SAM" id="SignalP"/>
    </source>
</evidence>
<keyword evidence="3" id="KW-1185">Reference proteome</keyword>
<dbReference type="EMBL" id="MU004244">
    <property type="protein sequence ID" value="KAF2663632.1"/>
    <property type="molecule type" value="Genomic_DNA"/>
</dbReference>
<keyword evidence="1" id="KW-0732">Signal</keyword>
<feature type="chain" id="PRO_5025465701" description="Concanavalin A-like lectin/glucanase" evidence="1">
    <location>
        <begin position="16"/>
        <end position="242"/>
    </location>
</feature>
<dbReference type="Proteomes" id="UP000799302">
    <property type="component" value="Unassembled WGS sequence"/>
</dbReference>
<evidence type="ECO:0008006" key="4">
    <source>
        <dbReference type="Google" id="ProtNLM"/>
    </source>
</evidence>
<evidence type="ECO:0000313" key="2">
    <source>
        <dbReference type="EMBL" id="KAF2663632.1"/>
    </source>
</evidence>
<dbReference type="AlphaFoldDB" id="A0A6A6TUX5"/>
<reference evidence="2" key="1">
    <citation type="journal article" date="2020" name="Stud. Mycol.">
        <title>101 Dothideomycetes genomes: a test case for predicting lifestyles and emergence of pathogens.</title>
        <authorList>
            <person name="Haridas S."/>
            <person name="Albert R."/>
            <person name="Binder M."/>
            <person name="Bloem J."/>
            <person name="Labutti K."/>
            <person name="Salamov A."/>
            <person name="Andreopoulos B."/>
            <person name="Baker S."/>
            <person name="Barry K."/>
            <person name="Bills G."/>
            <person name="Bluhm B."/>
            <person name="Cannon C."/>
            <person name="Castanera R."/>
            <person name="Culley D."/>
            <person name="Daum C."/>
            <person name="Ezra D."/>
            <person name="Gonzalez J."/>
            <person name="Henrissat B."/>
            <person name="Kuo A."/>
            <person name="Liang C."/>
            <person name="Lipzen A."/>
            <person name="Lutzoni F."/>
            <person name="Magnuson J."/>
            <person name="Mondo S."/>
            <person name="Nolan M."/>
            <person name="Ohm R."/>
            <person name="Pangilinan J."/>
            <person name="Park H.-J."/>
            <person name="Ramirez L."/>
            <person name="Alfaro M."/>
            <person name="Sun H."/>
            <person name="Tritt A."/>
            <person name="Yoshinaga Y."/>
            <person name="Zwiers L.-H."/>
            <person name="Turgeon B."/>
            <person name="Goodwin S."/>
            <person name="Spatafora J."/>
            <person name="Crous P."/>
            <person name="Grigoriev I."/>
        </authorList>
    </citation>
    <scope>NUCLEOTIDE SEQUENCE</scope>
    <source>
        <strain evidence="2">CBS 115976</strain>
    </source>
</reference>
<proteinExistence type="predicted"/>
<feature type="signal peptide" evidence="1">
    <location>
        <begin position="1"/>
        <end position="15"/>
    </location>
</feature>
<protein>
    <recommendedName>
        <fullName evidence="4">Concanavalin A-like lectin/glucanase</fullName>
    </recommendedName>
</protein>
<sequence>MFLITLFALAGLIEAQVPGLDFGPVFMMQRTTSYLVEYSGVLRVPKVPDSPKGLVVVWPGINTDARPTNLVQTCIGAGSAIKSFCPGGKVAANQWCGFTSTNIGITAQRSGKGVPINENTDLLIAYKYDETTKQFAQTLTIDGKEVSRQSIAVGKGNRFNTAVEVQYGFSGTVLQHTYKNNTFKFAAADPGFPKSIMKAGGTTYSPPASADGGKTWTVDLITIPDSSYGGARSAKGKAGRGS</sequence>
<gene>
    <name evidence="2" type="ORF">BT63DRAFT_460747</name>
</gene>
<accession>A0A6A6TUX5</accession>